<protein>
    <submittedName>
        <fullName evidence="1">Uncharacterized protein</fullName>
    </submittedName>
</protein>
<reference evidence="1 2" key="1">
    <citation type="submission" date="2018-06" db="EMBL/GenBank/DDBJ databases">
        <authorList>
            <consortium name="Pathogen Informatics"/>
            <person name="Doyle S."/>
        </authorList>
    </citation>
    <scope>NUCLEOTIDE SEQUENCE [LARGE SCALE GENOMIC DNA]</scope>
    <source>
        <strain evidence="1 2">NCTC13316</strain>
    </source>
</reference>
<dbReference type="RefSeq" id="WP_115330638.1">
    <property type="nucleotide sequence ID" value="NZ_CAAAHP010000001.1"/>
</dbReference>
<dbReference type="AlphaFoldDB" id="A0A378JS40"/>
<accession>A0A378JS40</accession>
<dbReference type="EMBL" id="UGOD01000001">
    <property type="protein sequence ID" value="STX50972.1"/>
    <property type="molecule type" value="Genomic_DNA"/>
</dbReference>
<proteinExistence type="predicted"/>
<sequence length="178" mass="20403">MKAYITNDNLAKISATYRHKNKGWVKSYFDLDLLLNIKNDKYAVLIPNFYNNNIAIEGSITWGKSGFSFNLESTVLSNQLPYVSFQTHNGDFQLTEECVYNIIGSLLYFANEKATVLSTKDYRGWKFKAPTLKAFPRTRTITGTNKNNIRRHTANGVFDPIFAQFLIRHEDKGIRCDG</sequence>
<evidence type="ECO:0000313" key="1">
    <source>
        <dbReference type="EMBL" id="STX50972.1"/>
    </source>
</evidence>
<gene>
    <name evidence="1" type="ORF">NCTC13316_01061</name>
</gene>
<evidence type="ECO:0000313" key="2">
    <source>
        <dbReference type="Proteomes" id="UP000254794"/>
    </source>
</evidence>
<organism evidence="1 2">
    <name type="scientific">Legionella busanensis</name>
    <dbReference type="NCBI Taxonomy" id="190655"/>
    <lineage>
        <taxon>Bacteria</taxon>
        <taxon>Pseudomonadati</taxon>
        <taxon>Pseudomonadota</taxon>
        <taxon>Gammaproteobacteria</taxon>
        <taxon>Legionellales</taxon>
        <taxon>Legionellaceae</taxon>
        <taxon>Legionella</taxon>
    </lineage>
</organism>
<name>A0A378JS40_9GAMM</name>
<dbReference type="Proteomes" id="UP000254794">
    <property type="component" value="Unassembled WGS sequence"/>
</dbReference>
<keyword evidence="2" id="KW-1185">Reference proteome</keyword>
<dbReference type="OrthoDB" id="9991607at2"/>